<dbReference type="Proteomes" id="UP000265520">
    <property type="component" value="Unassembled WGS sequence"/>
</dbReference>
<reference evidence="1 2" key="1">
    <citation type="journal article" date="2018" name="Front. Plant Sci.">
        <title>Red Clover (Trifolium pratense) and Zigzag Clover (T. medium) - A Picture of Genomic Similarities and Differences.</title>
        <authorList>
            <person name="Dluhosova J."/>
            <person name="Istvanek J."/>
            <person name="Nedelnik J."/>
            <person name="Repkova J."/>
        </authorList>
    </citation>
    <scope>NUCLEOTIDE SEQUENCE [LARGE SCALE GENOMIC DNA]</scope>
    <source>
        <strain evidence="2">cv. 10/8</strain>
        <tissue evidence="1">Leaf</tissue>
    </source>
</reference>
<dbReference type="AlphaFoldDB" id="A0A392PKA1"/>
<dbReference type="EMBL" id="LXQA010082078">
    <property type="protein sequence ID" value="MCI11929.1"/>
    <property type="molecule type" value="Genomic_DNA"/>
</dbReference>
<proteinExistence type="predicted"/>
<evidence type="ECO:0000313" key="1">
    <source>
        <dbReference type="EMBL" id="MCI11929.1"/>
    </source>
</evidence>
<keyword evidence="2" id="KW-1185">Reference proteome</keyword>
<protein>
    <submittedName>
        <fullName evidence="1">Uncharacterized protein</fullName>
    </submittedName>
</protein>
<evidence type="ECO:0000313" key="2">
    <source>
        <dbReference type="Proteomes" id="UP000265520"/>
    </source>
</evidence>
<comment type="caution">
    <text evidence="1">The sequence shown here is derived from an EMBL/GenBank/DDBJ whole genome shotgun (WGS) entry which is preliminary data.</text>
</comment>
<accession>A0A392PKA1</accession>
<name>A0A392PKA1_9FABA</name>
<organism evidence="1 2">
    <name type="scientific">Trifolium medium</name>
    <dbReference type="NCBI Taxonomy" id="97028"/>
    <lineage>
        <taxon>Eukaryota</taxon>
        <taxon>Viridiplantae</taxon>
        <taxon>Streptophyta</taxon>
        <taxon>Embryophyta</taxon>
        <taxon>Tracheophyta</taxon>
        <taxon>Spermatophyta</taxon>
        <taxon>Magnoliopsida</taxon>
        <taxon>eudicotyledons</taxon>
        <taxon>Gunneridae</taxon>
        <taxon>Pentapetalae</taxon>
        <taxon>rosids</taxon>
        <taxon>fabids</taxon>
        <taxon>Fabales</taxon>
        <taxon>Fabaceae</taxon>
        <taxon>Papilionoideae</taxon>
        <taxon>50 kb inversion clade</taxon>
        <taxon>NPAAA clade</taxon>
        <taxon>Hologalegina</taxon>
        <taxon>IRL clade</taxon>
        <taxon>Trifolieae</taxon>
        <taxon>Trifolium</taxon>
    </lineage>
</organism>
<sequence length="84" mass="9252">MRRSFNRCICAFPVLAGLSHDDGDSSLERYFMEALSDEAAVEFCWRLSRISEFGTSTTGILLGIGGSLTSSTSLLCKISRLIPW</sequence>